<dbReference type="AlphaFoldDB" id="A0AAV0DGW8"/>
<feature type="region of interest" description="Disordered" evidence="1">
    <location>
        <begin position="1"/>
        <end position="26"/>
    </location>
</feature>
<keyword evidence="3" id="KW-1185">Reference proteome</keyword>
<comment type="caution">
    <text evidence="2">The sequence shown here is derived from an EMBL/GenBank/DDBJ whole genome shotgun (WGS) entry which is preliminary data.</text>
</comment>
<organism evidence="2 3">
    <name type="scientific">Cuscuta epithymum</name>
    <dbReference type="NCBI Taxonomy" id="186058"/>
    <lineage>
        <taxon>Eukaryota</taxon>
        <taxon>Viridiplantae</taxon>
        <taxon>Streptophyta</taxon>
        <taxon>Embryophyta</taxon>
        <taxon>Tracheophyta</taxon>
        <taxon>Spermatophyta</taxon>
        <taxon>Magnoliopsida</taxon>
        <taxon>eudicotyledons</taxon>
        <taxon>Gunneridae</taxon>
        <taxon>Pentapetalae</taxon>
        <taxon>asterids</taxon>
        <taxon>lamiids</taxon>
        <taxon>Solanales</taxon>
        <taxon>Convolvulaceae</taxon>
        <taxon>Cuscuteae</taxon>
        <taxon>Cuscuta</taxon>
        <taxon>Cuscuta subgen. Cuscuta</taxon>
    </lineage>
</organism>
<accession>A0AAV0DGW8</accession>
<proteinExistence type="predicted"/>
<protein>
    <submittedName>
        <fullName evidence="2">Uncharacterized protein</fullName>
    </submittedName>
</protein>
<evidence type="ECO:0000256" key="1">
    <source>
        <dbReference type="SAM" id="MobiDB-lite"/>
    </source>
</evidence>
<reference evidence="2" key="1">
    <citation type="submission" date="2022-07" db="EMBL/GenBank/DDBJ databases">
        <authorList>
            <person name="Macas J."/>
            <person name="Novak P."/>
            <person name="Neumann P."/>
        </authorList>
    </citation>
    <scope>NUCLEOTIDE SEQUENCE</scope>
</reference>
<gene>
    <name evidence="2" type="ORF">CEPIT_LOCUS14938</name>
</gene>
<dbReference type="EMBL" id="CAMAPF010000105">
    <property type="protein sequence ID" value="CAH9099321.1"/>
    <property type="molecule type" value="Genomic_DNA"/>
</dbReference>
<evidence type="ECO:0000313" key="2">
    <source>
        <dbReference type="EMBL" id="CAH9099321.1"/>
    </source>
</evidence>
<feature type="non-terminal residue" evidence="2">
    <location>
        <position position="102"/>
    </location>
</feature>
<evidence type="ECO:0000313" key="3">
    <source>
        <dbReference type="Proteomes" id="UP001152523"/>
    </source>
</evidence>
<feature type="region of interest" description="Disordered" evidence="1">
    <location>
        <begin position="38"/>
        <end position="58"/>
    </location>
</feature>
<dbReference type="Proteomes" id="UP001152523">
    <property type="component" value="Unassembled WGS sequence"/>
</dbReference>
<name>A0AAV0DGW8_9ASTE</name>
<sequence length="102" mass="11400">MSERVWDSGGDAAKISGSPRHQSSHYRVHHRANYGNRVISGQHIRPTPKPFRLSSNHDSRSIRPYGRYVQLRETDIDIIVNKILASLAGRGTLEGVTLADLP</sequence>